<proteinExistence type="predicted"/>
<evidence type="ECO:0000259" key="2">
    <source>
        <dbReference type="Pfam" id="PF17131"/>
    </source>
</evidence>
<feature type="domain" description="Uncharacterized protein TP-0789" evidence="2">
    <location>
        <begin position="76"/>
        <end position="208"/>
    </location>
</feature>
<keyword evidence="1" id="KW-0732">Signal</keyword>
<dbReference type="InterPro" id="IPR029046">
    <property type="entry name" value="LolA/LolB/LppX"/>
</dbReference>
<organism evidence="3">
    <name type="scientific">Deinococcus sonorensis KR-87</name>
    <dbReference type="NCBI Taxonomy" id="694439"/>
    <lineage>
        <taxon>Bacteria</taxon>
        <taxon>Thermotogati</taxon>
        <taxon>Deinococcota</taxon>
        <taxon>Deinococci</taxon>
        <taxon>Deinococcales</taxon>
        <taxon>Deinococcaceae</taxon>
        <taxon>Deinococcus</taxon>
    </lineage>
</organism>
<dbReference type="AlphaFoldDB" id="A0AAU7U9P1"/>
<dbReference type="SUPFAM" id="SSF89392">
    <property type="entry name" value="Prokaryotic lipoproteins and lipoprotein localization factors"/>
    <property type="match status" value="1"/>
</dbReference>
<dbReference type="Pfam" id="PF17131">
    <property type="entry name" value="LolA_like"/>
    <property type="match status" value="1"/>
</dbReference>
<keyword evidence="3" id="KW-0449">Lipoprotein</keyword>
<sequence>MQTSPLLALGLALTGLTTFATSQAQTATDIISRVDASQRGAKDISFRLSGTASVQGSNQKIDLNIQSIPAANLARIVFNAPDSLADNIVVVDKAEIRNYLYLTNQVTVTPLTKATGQAGLSGLDFSQISNLSALLKNYDVRLLGSSGAAGNRVFQLEGTAKAAGVNDGKARVWISEAGWRPTRVQWLDSGNKVVADLSFNNYKTNAGLSATTLRMLPKNAEVVRQ</sequence>
<evidence type="ECO:0000256" key="1">
    <source>
        <dbReference type="SAM" id="SignalP"/>
    </source>
</evidence>
<dbReference type="RefSeq" id="WP_350243472.1">
    <property type="nucleotide sequence ID" value="NZ_CP158299.1"/>
</dbReference>
<accession>A0AAU7U9P1</accession>
<dbReference type="PANTHER" id="PTHR37507">
    <property type="entry name" value="SPORULATION PROTEIN YDCC"/>
    <property type="match status" value="1"/>
</dbReference>
<dbReference type="InterPro" id="IPR052944">
    <property type="entry name" value="Sporulation_related"/>
</dbReference>
<dbReference type="Gene3D" id="2.50.20.10">
    <property type="entry name" value="Lipoprotein localisation LolA/LolB/LppX"/>
    <property type="match status" value="1"/>
</dbReference>
<dbReference type="KEGG" id="dsc:ABOD76_18680"/>
<name>A0AAU7U9P1_9DEIO</name>
<reference evidence="3" key="1">
    <citation type="submission" date="2024-06" db="EMBL/GenBank/DDBJ databases">
        <title>Draft Genome Sequence of Deinococcus sonorensis Type Strain KR-87, a Biofilm Producing Representative of the Genus Deinococcus.</title>
        <authorList>
            <person name="Boren L.S."/>
            <person name="Grosso R.A."/>
            <person name="Hugenberg-Cox A.N."/>
            <person name="Hill J.T.E."/>
            <person name="Albert C.M."/>
            <person name="Tuohy J.M."/>
        </authorList>
    </citation>
    <scope>NUCLEOTIDE SEQUENCE</scope>
    <source>
        <strain evidence="3">KR-87</strain>
    </source>
</reference>
<dbReference type="EMBL" id="CP158299">
    <property type="protein sequence ID" value="XBV85435.1"/>
    <property type="molecule type" value="Genomic_DNA"/>
</dbReference>
<dbReference type="InterPro" id="IPR033399">
    <property type="entry name" value="TP_0789-like"/>
</dbReference>
<dbReference type="PANTHER" id="PTHR37507:SF2">
    <property type="entry name" value="SPORULATION PROTEIN YDCC"/>
    <property type="match status" value="1"/>
</dbReference>
<protein>
    <submittedName>
        <fullName evidence="3">Outer membrane lipoprotein carrier protein LolA</fullName>
    </submittedName>
</protein>
<evidence type="ECO:0000313" key="3">
    <source>
        <dbReference type="EMBL" id="XBV85435.1"/>
    </source>
</evidence>
<feature type="chain" id="PRO_5043840340" evidence="1">
    <location>
        <begin position="25"/>
        <end position="225"/>
    </location>
</feature>
<dbReference type="CDD" id="cd16324">
    <property type="entry name" value="LolA_fold-like"/>
    <property type="match status" value="1"/>
</dbReference>
<feature type="signal peptide" evidence="1">
    <location>
        <begin position="1"/>
        <end position="24"/>
    </location>
</feature>
<gene>
    <name evidence="3" type="ORF">ABOD76_18680</name>
</gene>